<dbReference type="EMBL" id="AWVF01000045">
    <property type="protein sequence ID" value="ERJ97137.1"/>
    <property type="molecule type" value="Genomic_DNA"/>
</dbReference>
<dbReference type="GO" id="GO:0007059">
    <property type="term" value="P:chromosome segregation"/>
    <property type="evidence" value="ECO:0007669"/>
    <property type="project" value="UniProtKB-KW"/>
</dbReference>
<reference evidence="3 4" key="1">
    <citation type="submission" date="2013-07" db="EMBL/GenBank/DDBJ databases">
        <authorList>
            <person name="Weinstock G."/>
            <person name="Sodergren E."/>
            <person name="Wylie T."/>
            <person name="Fulton L."/>
            <person name="Fulton R."/>
            <person name="Fronick C."/>
            <person name="O'Laughlin M."/>
            <person name="Godfrey J."/>
            <person name="Miner T."/>
            <person name="Herter B."/>
            <person name="Appelbaum E."/>
            <person name="Cordes M."/>
            <person name="Lek S."/>
            <person name="Wollam A."/>
            <person name="Pepin K.H."/>
            <person name="Palsikar V.B."/>
            <person name="Mitreva M."/>
            <person name="Wilson R.K."/>
        </authorList>
    </citation>
    <scope>NUCLEOTIDE SEQUENCE [LARGE SCALE GENOMIC DNA]</scope>
    <source>
        <strain evidence="3 4">ATCC 27760</strain>
    </source>
</reference>
<gene>
    <name evidence="3" type="ORF">RUMCAL_00481</name>
</gene>
<comment type="caution">
    <text evidence="3">The sequence shown here is derived from an EMBL/GenBank/DDBJ whole genome shotgun (WGS) entry which is preliminary data.</text>
</comment>
<evidence type="ECO:0000313" key="4">
    <source>
        <dbReference type="Proteomes" id="UP000016662"/>
    </source>
</evidence>
<dbReference type="PANTHER" id="PTHR33969">
    <property type="entry name" value="SEGREGATION AND CONDENSATION PROTEIN A"/>
    <property type="match status" value="1"/>
</dbReference>
<evidence type="ECO:0000256" key="2">
    <source>
        <dbReference type="ARBA" id="ARBA00044777"/>
    </source>
</evidence>
<proteinExistence type="predicted"/>
<dbReference type="Proteomes" id="UP000016662">
    <property type="component" value="Unassembled WGS sequence"/>
</dbReference>
<dbReference type="HOGENOM" id="CLU_038686_3_3_9"/>
<dbReference type="PANTHER" id="PTHR33969:SF2">
    <property type="entry name" value="SEGREGATION AND CONDENSATION PROTEIN A"/>
    <property type="match status" value="1"/>
</dbReference>
<dbReference type="Pfam" id="PF02616">
    <property type="entry name" value="SMC_ScpA"/>
    <property type="match status" value="1"/>
</dbReference>
<evidence type="ECO:0000313" key="3">
    <source>
        <dbReference type="EMBL" id="ERJ97137.1"/>
    </source>
</evidence>
<accession>U2KXX8</accession>
<keyword evidence="1" id="KW-0159">Chromosome partition</keyword>
<dbReference type="eggNOG" id="COG1354">
    <property type="taxonomic scope" value="Bacteria"/>
</dbReference>
<dbReference type="OrthoDB" id="9811016at2"/>
<dbReference type="STRING" id="411473.RUMCAL_00481"/>
<organism evidence="3 4">
    <name type="scientific">Ruminococcus callidus ATCC 27760</name>
    <dbReference type="NCBI Taxonomy" id="411473"/>
    <lineage>
        <taxon>Bacteria</taxon>
        <taxon>Bacillati</taxon>
        <taxon>Bacillota</taxon>
        <taxon>Clostridia</taxon>
        <taxon>Eubacteriales</taxon>
        <taxon>Oscillospiraceae</taxon>
        <taxon>Ruminococcus</taxon>
    </lineage>
</organism>
<dbReference type="Gene3D" id="6.10.250.2410">
    <property type="match status" value="1"/>
</dbReference>
<keyword evidence="4" id="KW-1185">Reference proteome</keyword>
<dbReference type="RefSeq" id="WP_021682751.1">
    <property type="nucleotide sequence ID" value="NZ_KI260441.1"/>
</dbReference>
<dbReference type="PATRIC" id="fig|411473.3.peg.364"/>
<dbReference type="InterPro" id="IPR003768">
    <property type="entry name" value="ScpA"/>
</dbReference>
<evidence type="ECO:0000256" key="1">
    <source>
        <dbReference type="ARBA" id="ARBA00022829"/>
    </source>
</evidence>
<protein>
    <recommendedName>
        <fullName evidence="2">Segregation and condensation protein A</fullName>
    </recommendedName>
</protein>
<name>U2KXX8_9FIRM</name>
<sequence length="240" mass="27557">MQTISFKLEVFEGPMDLLLNLISKHKLNIYDIEISSLLEQYLAYLDQCREQDLELAGEFLEMAARLIYIKTASLLPRPEDAQKEKQALQGALIEYALCKQAAQALAQRFVGGQIFTRPPMQVEVSPAYARTHLPCVLLETWNTMGQKRFAPQENARERLQRVVTRPVVSVMSKVVYVMRKVYHDEHVYFGALYADVRERSARVALFLAVLELTKHGRIGISEDSTYLYRRTDYVKHSAKG</sequence>
<dbReference type="AlphaFoldDB" id="U2KXX8"/>